<protein>
    <submittedName>
        <fullName evidence="4">DNA replication terminus site-binding family protein</fullName>
    </submittedName>
</protein>
<dbReference type="GO" id="GO:0003677">
    <property type="term" value="F:DNA binding"/>
    <property type="evidence" value="ECO:0007669"/>
    <property type="project" value="UniProtKB-KW"/>
</dbReference>
<dbReference type="GO" id="GO:0006274">
    <property type="term" value="P:DNA replication termination"/>
    <property type="evidence" value="ECO:0007669"/>
    <property type="project" value="InterPro"/>
</dbReference>
<dbReference type="InterPro" id="IPR036384">
    <property type="entry name" value="Tus_sf"/>
</dbReference>
<evidence type="ECO:0000256" key="1">
    <source>
        <dbReference type="ARBA" id="ARBA00022490"/>
    </source>
</evidence>
<reference evidence="4 5" key="1">
    <citation type="journal article" date="2021" name="Elife">
        <title>Chloroplast acquisition without the gene transfer in kleptoplastic sea slugs, Plakobranchus ocellatus.</title>
        <authorList>
            <person name="Maeda T."/>
            <person name="Takahashi S."/>
            <person name="Yoshida T."/>
            <person name="Shimamura S."/>
            <person name="Takaki Y."/>
            <person name="Nagai Y."/>
            <person name="Toyoda A."/>
            <person name="Suzuki Y."/>
            <person name="Arimoto A."/>
            <person name="Ishii H."/>
            <person name="Satoh N."/>
            <person name="Nishiyama T."/>
            <person name="Hasebe M."/>
            <person name="Maruyama T."/>
            <person name="Minagawa J."/>
            <person name="Obokata J."/>
            <person name="Shigenobu S."/>
        </authorList>
    </citation>
    <scope>NUCLEOTIDE SEQUENCE [LARGE SCALE GENOMIC DNA]</scope>
</reference>
<dbReference type="InterPro" id="IPR008865">
    <property type="entry name" value="DNA_replication_term_site-bd"/>
</dbReference>
<dbReference type="EMBL" id="BMAT01001705">
    <property type="protein sequence ID" value="GFR90853.1"/>
    <property type="molecule type" value="Genomic_DNA"/>
</dbReference>
<evidence type="ECO:0000256" key="3">
    <source>
        <dbReference type="ARBA" id="ARBA00023125"/>
    </source>
</evidence>
<name>A0AAV4GZ78_9GAST</name>
<keyword evidence="3" id="KW-0238">DNA-binding</keyword>
<keyword evidence="2" id="KW-0235">DNA replication</keyword>
<evidence type="ECO:0000313" key="5">
    <source>
        <dbReference type="Proteomes" id="UP000762676"/>
    </source>
</evidence>
<dbReference type="Pfam" id="PF05472">
    <property type="entry name" value="Ter"/>
    <property type="match status" value="1"/>
</dbReference>
<dbReference type="GO" id="GO:0005737">
    <property type="term" value="C:cytoplasm"/>
    <property type="evidence" value="ECO:0007669"/>
    <property type="project" value="InterPro"/>
</dbReference>
<accession>A0AAV4GZ78</accession>
<keyword evidence="1" id="KW-0963">Cytoplasm</keyword>
<dbReference type="AlphaFoldDB" id="A0AAV4GZ78"/>
<evidence type="ECO:0000313" key="4">
    <source>
        <dbReference type="EMBL" id="GFR90853.1"/>
    </source>
</evidence>
<gene>
    <name evidence="4" type="ORF">ElyMa_000829000</name>
</gene>
<dbReference type="InterPro" id="IPR036381">
    <property type="entry name" value="Tus_dom1"/>
</dbReference>
<evidence type="ECO:0000256" key="2">
    <source>
        <dbReference type="ARBA" id="ARBA00022705"/>
    </source>
</evidence>
<sequence length="306" mass="34754">MSSLKTAARLAVRDTLLSLIDDAKMFGDAVNHDRDLPAWIMEQDHSPSSSAREQAAHAASCLTYQDEQQRQQTLKLTGLIGISENTLELGHVFNRSKGDFKAAMLHYRHLFGESIKMTDFSSKELRDGLLGHLKIQHLHFVQCYRQIKLFEEAPARVGFSWASGTHGTVRLTAETAIQHLKDKFTPSQVILNDIKQLEQMPTETVVVIKRPLAPHLRANLSWPDNIETRRRSDKALRTQYPGQINTPLPLFILLSPGQPLPEFNAIKPWMAGMKQNRLQRRDTYLEKLSDHPGSFLYVPRQKAVTT</sequence>
<organism evidence="4 5">
    <name type="scientific">Elysia marginata</name>
    <dbReference type="NCBI Taxonomy" id="1093978"/>
    <lineage>
        <taxon>Eukaryota</taxon>
        <taxon>Metazoa</taxon>
        <taxon>Spiralia</taxon>
        <taxon>Lophotrochozoa</taxon>
        <taxon>Mollusca</taxon>
        <taxon>Gastropoda</taxon>
        <taxon>Heterobranchia</taxon>
        <taxon>Euthyneura</taxon>
        <taxon>Panpulmonata</taxon>
        <taxon>Sacoglossa</taxon>
        <taxon>Placobranchoidea</taxon>
        <taxon>Plakobranchidae</taxon>
        <taxon>Elysia</taxon>
    </lineage>
</organism>
<comment type="caution">
    <text evidence="4">The sequence shown here is derived from an EMBL/GenBank/DDBJ whole genome shotgun (WGS) entry which is preliminary data.</text>
</comment>
<proteinExistence type="predicted"/>
<dbReference type="Proteomes" id="UP000762676">
    <property type="component" value="Unassembled WGS sequence"/>
</dbReference>
<keyword evidence="5" id="KW-1185">Reference proteome</keyword>
<dbReference type="SUPFAM" id="SSF56596">
    <property type="entry name" value="Replication terminator protein (Tus)"/>
    <property type="match status" value="1"/>
</dbReference>
<dbReference type="Gene3D" id="3.50.14.10">
    <property type="entry name" value="Replication terminator Tus, domain 1 superfamily/Replication terminator Tus"/>
    <property type="match status" value="1"/>
</dbReference>